<reference evidence="1" key="1">
    <citation type="submission" date="2016-04" db="EMBL/GenBank/DDBJ databases">
        <authorList>
            <person name="Nguyen H.D."/>
            <person name="Kesanakurti P."/>
            <person name="Cullis J."/>
            <person name="Levesque C.A."/>
            <person name="Hambleton S."/>
        </authorList>
    </citation>
    <scope>NUCLEOTIDE SEQUENCE</scope>
    <source>
        <strain evidence="1">DAOMC 238032</strain>
    </source>
</reference>
<name>A0A8T8SJ81_9BASI</name>
<evidence type="ECO:0000313" key="2">
    <source>
        <dbReference type="Proteomes" id="UP000077671"/>
    </source>
</evidence>
<protein>
    <submittedName>
        <fullName evidence="1">Uncharacterized protein</fullName>
    </submittedName>
</protein>
<dbReference type="AlphaFoldDB" id="A0A8T8SJ81"/>
<accession>A0A8T8SJ81</accession>
<organism evidence="1 2">
    <name type="scientific">Tilletia caries</name>
    <name type="common">wheat bunt fungus</name>
    <dbReference type="NCBI Taxonomy" id="13290"/>
    <lineage>
        <taxon>Eukaryota</taxon>
        <taxon>Fungi</taxon>
        <taxon>Dikarya</taxon>
        <taxon>Basidiomycota</taxon>
        <taxon>Ustilaginomycotina</taxon>
        <taxon>Exobasidiomycetes</taxon>
        <taxon>Tilletiales</taxon>
        <taxon>Tilletiaceae</taxon>
        <taxon>Tilletia</taxon>
    </lineage>
</organism>
<gene>
    <name evidence="1" type="ORF">A4X03_0g8249</name>
</gene>
<dbReference type="EMBL" id="LWDD02002370">
    <property type="protein sequence ID" value="KAE8240973.1"/>
    <property type="molecule type" value="Genomic_DNA"/>
</dbReference>
<dbReference type="Proteomes" id="UP000077671">
    <property type="component" value="Unassembled WGS sequence"/>
</dbReference>
<reference evidence="1" key="2">
    <citation type="journal article" date="2019" name="IMA Fungus">
        <title>Genome sequencing and comparison of five Tilletia species to identify candidate genes for the detection of regulated species infecting wheat.</title>
        <authorList>
            <person name="Nguyen H.D.T."/>
            <person name="Sultana T."/>
            <person name="Kesanakurti P."/>
            <person name="Hambleton S."/>
        </authorList>
    </citation>
    <scope>NUCLEOTIDE SEQUENCE</scope>
    <source>
        <strain evidence="1">DAOMC 238032</strain>
    </source>
</reference>
<comment type="caution">
    <text evidence="1">The sequence shown here is derived from an EMBL/GenBank/DDBJ whole genome shotgun (WGS) entry which is preliminary data.</text>
</comment>
<proteinExistence type="predicted"/>
<evidence type="ECO:0000313" key="1">
    <source>
        <dbReference type="EMBL" id="KAE8240973.1"/>
    </source>
</evidence>
<sequence length="77" mass="8473">MVCLPQTGHADLHRQGLNKATYEEAVKSDMPGFAYSASNKLAEQAAHDVVKESGELIKMTTLARPSVSIRTIRFRQA</sequence>